<dbReference type="RefSeq" id="WP_012608702.1">
    <property type="nucleotide sequence ID" value="NC_011766.1"/>
</dbReference>
<dbReference type="Proteomes" id="UP000006903">
    <property type="component" value="Chromosome"/>
</dbReference>
<feature type="transmembrane region" description="Helical" evidence="8">
    <location>
        <begin position="76"/>
        <end position="94"/>
    </location>
</feature>
<evidence type="ECO:0000256" key="6">
    <source>
        <dbReference type="ARBA" id="ARBA00022989"/>
    </source>
</evidence>
<evidence type="ECO:0000259" key="9">
    <source>
        <dbReference type="Pfam" id="PF02163"/>
    </source>
</evidence>
<keyword evidence="7 8" id="KW-0472">Membrane</keyword>
<evidence type="ECO:0000256" key="5">
    <source>
        <dbReference type="ARBA" id="ARBA00022946"/>
    </source>
</evidence>
<dbReference type="Pfam" id="PF02163">
    <property type="entry name" value="Peptidase_M50"/>
    <property type="match status" value="1"/>
</dbReference>
<organism evidence="10 11">
    <name type="scientific">Desulfurococcus amylolyticus (strain DSM 18924 / JCM 16383 / VKM B-2413 / 1221n)</name>
    <name type="common">Desulfurococcus kamchatkensis</name>
    <dbReference type="NCBI Taxonomy" id="490899"/>
    <lineage>
        <taxon>Archaea</taxon>
        <taxon>Thermoproteota</taxon>
        <taxon>Thermoprotei</taxon>
        <taxon>Desulfurococcales</taxon>
        <taxon>Desulfurococcaceae</taxon>
        <taxon>Desulfurococcus</taxon>
    </lineage>
</organism>
<feature type="transmembrane region" description="Helical" evidence="8">
    <location>
        <begin position="187"/>
        <end position="209"/>
    </location>
</feature>
<dbReference type="PANTHER" id="PTHR31412:SF0">
    <property type="entry name" value="ZINC METALLOPROTEASE EGY1, CHLOROPLASTIC-RELATED"/>
    <property type="match status" value="1"/>
</dbReference>
<feature type="transmembrane region" description="Helical" evidence="8">
    <location>
        <begin position="246"/>
        <end position="268"/>
    </location>
</feature>
<evidence type="ECO:0000256" key="3">
    <source>
        <dbReference type="ARBA" id="ARBA00022692"/>
    </source>
</evidence>
<feature type="transmembrane region" description="Helical" evidence="8">
    <location>
        <begin position="312"/>
        <end position="332"/>
    </location>
</feature>
<dbReference type="AlphaFoldDB" id="B8D5I0"/>
<dbReference type="InterPro" id="IPR008915">
    <property type="entry name" value="Peptidase_M50"/>
</dbReference>
<dbReference type="PANTHER" id="PTHR31412">
    <property type="entry name" value="ZINC METALLOPROTEASE EGY1"/>
    <property type="match status" value="1"/>
</dbReference>
<dbReference type="GO" id="GO:0006508">
    <property type="term" value="P:proteolysis"/>
    <property type="evidence" value="ECO:0007669"/>
    <property type="project" value="UniProtKB-KW"/>
</dbReference>
<evidence type="ECO:0000256" key="1">
    <source>
        <dbReference type="ARBA" id="ARBA00004141"/>
    </source>
</evidence>
<dbReference type="InterPro" id="IPR044838">
    <property type="entry name" value="EGY1-like"/>
</dbReference>
<evidence type="ECO:0000313" key="11">
    <source>
        <dbReference type="Proteomes" id="UP000006903"/>
    </source>
</evidence>
<dbReference type="GO" id="GO:0016020">
    <property type="term" value="C:membrane"/>
    <property type="evidence" value="ECO:0007669"/>
    <property type="project" value="UniProtKB-SubCell"/>
</dbReference>
<feature type="transmembrane region" description="Helical" evidence="8">
    <location>
        <begin position="221"/>
        <end position="240"/>
    </location>
</feature>
<dbReference type="KEGG" id="dka:DKAM_1035"/>
<keyword evidence="3 8" id="KW-0812">Transmembrane</keyword>
<keyword evidence="4" id="KW-0378">Hydrolase</keyword>
<sequence>MRWFSRAGVSAVEYREYTIHGKQILDIVLDKPLSREVFADLYKYLSDNNIQLIQIRAVQPVVRLIKVETSSTRYKLALTILSIIMIGLTGYGLSESFLSLEGRIIALPELLFNTIIYTSLFIVVLLIHEFGHIYVSRKSGFKIEGPILIPAPPIQLGFLGTFGAVIFMKMLPPSRRDLAKLGISGPLMGFIAATIVGLIGLYLSPVIPVSKAIEMVESGGLSYMPISSMLLQVLLMMRSSSDMVVIMHPLLFIAYVMYLITFLNLLPIGQLDGGHVVRSFTSGEHHTRIGLATILSIFMISVLLLLQGNEAYMFYLGLGIVMILIYMFVARGQHPGWANQYDDSKCPLCLILYVMLLILTMPLPA</sequence>
<feature type="transmembrane region" description="Helical" evidence="8">
    <location>
        <begin position="114"/>
        <end position="135"/>
    </location>
</feature>
<dbReference type="GeneID" id="7171149"/>
<keyword evidence="2" id="KW-0645">Protease</keyword>
<feature type="transmembrane region" description="Helical" evidence="8">
    <location>
        <begin position="344"/>
        <end position="363"/>
    </location>
</feature>
<protein>
    <submittedName>
        <fullName evidence="10">Membrane-associated metallopeptidase, M50 family</fullName>
    </submittedName>
</protein>
<proteinExistence type="predicted"/>
<keyword evidence="6 8" id="KW-1133">Transmembrane helix</keyword>
<evidence type="ECO:0000256" key="4">
    <source>
        <dbReference type="ARBA" id="ARBA00022801"/>
    </source>
</evidence>
<evidence type="ECO:0000313" key="10">
    <source>
        <dbReference type="EMBL" id="ACL11361.1"/>
    </source>
</evidence>
<feature type="transmembrane region" description="Helical" evidence="8">
    <location>
        <begin position="147"/>
        <end position="167"/>
    </location>
</feature>
<gene>
    <name evidence="10" type="ordered locus">DKAM_1035</name>
</gene>
<dbReference type="CDD" id="cd06160">
    <property type="entry name" value="S2P-M50_like_2"/>
    <property type="match status" value="1"/>
</dbReference>
<keyword evidence="5" id="KW-0809">Transit peptide</keyword>
<evidence type="ECO:0000256" key="7">
    <source>
        <dbReference type="ARBA" id="ARBA00023136"/>
    </source>
</evidence>
<dbReference type="EMBL" id="CP001140">
    <property type="protein sequence ID" value="ACL11361.1"/>
    <property type="molecule type" value="Genomic_DNA"/>
</dbReference>
<comment type="subcellular location">
    <subcellularLocation>
        <location evidence="1">Membrane</location>
        <topology evidence="1">Multi-pass membrane protein</topology>
    </subcellularLocation>
</comment>
<name>B8D5I0_DESA1</name>
<feature type="domain" description="Peptidase M50" evidence="9">
    <location>
        <begin position="120"/>
        <end position="294"/>
    </location>
</feature>
<dbReference type="GO" id="GO:0008233">
    <property type="term" value="F:peptidase activity"/>
    <property type="evidence" value="ECO:0007669"/>
    <property type="project" value="UniProtKB-KW"/>
</dbReference>
<reference evidence="10 11" key="1">
    <citation type="journal article" date="2009" name="J. Bacteriol.">
        <title>Complete genome sequence of the anaerobic, protein-degrading hyperthermophilic crenarchaeon Desulfurococcus kamchatkensis.</title>
        <authorList>
            <person name="Ravin N.V."/>
            <person name="Mardanov A.V."/>
            <person name="Beletsky A.V."/>
            <person name="Kublanov I.V."/>
            <person name="Kolganova T.V."/>
            <person name="Lebedinsky A.V."/>
            <person name="Chernyh N.A."/>
            <person name="Bonch-Osmolovskaya E.A."/>
            <person name="Skryabin K.G."/>
        </authorList>
    </citation>
    <scope>NUCLEOTIDE SEQUENCE [LARGE SCALE GENOMIC DNA]</scope>
    <source>
        <strain evidence="11">DSM 18924 / JCM 16383 / VKM B-2413 / 1221n</strain>
    </source>
</reference>
<evidence type="ECO:0000256" key="2">
    <source>
        <dbReference type="ARBA" id="ARBA00022670"/>
    </source>
</evidence>
<dbReference type="eggNOG" id="arCOG00609">
    <property type="taxonomic scope" value="Archaea"/>
</dbReference>
<dbReference type="STRING" id="490899.DKAM_1035"/>
<evidence type="ECO:0000256" key="8">
    <source>
        <dbReference type="SAM" id="Phobius"/>
    </source>
</evidence>
<accession>B8D5I0</accession>
<dbReference type="HOGENOM" id="CLU_028221_0_0_2"/>
<feature type="transmembrane region" description="Helical" evidence="8">
    <location>
        <begin position="289"/>
        <end position="306"/>
    </location>
</feature>